<dbReference type="Proteomes" id="UP000184423">
    <property type="component" value="Unassembled WGS sequence"/>
</dbReference>
<keyword evidence="6" id="KW-1185">Reference proteome</keyword>
<dbReference type="GO" id="GO:0005829">
    <property type="term" value="C:cytosol"/>
    <property type="evidence" value="ECO:0007669"/>
    <property type="project" value="TreeGrafter"/>
</dbReference>
<evidence type="ECO:0000256" key="3">
    <source>
        <dbReference type="ARBA" id="ARBA00023235"/>
    </source>
</evidence>
<organism evidence="5 6">
    <name type="scientific">Caloramator proteoclasticus DSM 10124</name>
    <dbReference type="NCBI Taxonomy" id="1121262"/>
    <lineage>
        <taxon>Bacteria</taxon>
        <taxon>Bacillati</taxon>
        <taxon>Bacillota</taxon>
        <taxon>Clostridia</taxon>
        <taxon>Eubacteriales</taxon>
        <taxon>Clostridiaceae</taxon>
        <taxon>Caloramator</taxon>
    </lineage>
</organism>
<dbReference type="GO" id="GO:0008784">
    <property type="term" value="F:alanine racemase activity"/>
    <property type="evidence" value="ECO:0007669"/>
    <property type="project" value="TreeGrafter"/>
</dbReference>
<gene>
    <name evidence="5" type="ORF">SAMN02746091_01204</name>
</gene>
<reference evidence="6" key="1">
    <citation type="submission" date="2016-11" db="EMBL/GenBank/DDBJ databases">
        <authorList>
            <person name="Varghese N."/>
            <person name="Submissions S."/>
        </authorList>
    </citation>
    <scope>NUCLEOTIDE SEQUENCE [LARGE SCALE GENOMIC DNA]</scope>
    <source>
        <strain evidence="6">DSM 10124</strain>
    </source>
</reference>
<evidence type="ECO:0000259" key="4">
    <source>
        <dbReference type="Pfam" id="PF01168"/>
    </source>
</evidence>
<dbReference type="RefSeq" id="WP_027308017.1">
    <property type="nucleotide sequence ID" value="NZ_FQVG01000019.1"/>
</dbReference>
<evidence type="ECO:0000256" key="1">
    <source>
        <dbReference type="ARBA" id="ARBA00001933"/>
    </source>
</evidence>
<accession>A0A1M4WQ91</accession>
<proteinExistence type="predicted"/>
<name>A0A1M4WQ91_9CLOT</name>
<dbReference type="NCBIfam" id="NF040742">
    <property type="entry name" value="racem_Orr"/>
    <property type="match status" value="1"/>
</dbReference>
<dbReference type="SUPFAM" id="SSF51419">
    <property type="entry name" value="PLP-binding barrel"/>
    <property type="match status" value="1"/>
</dbReference>
<dbReference type="GO" id="GO:0030170">
    <property type="term" value="F:pyridoxal phosphate binding"/>
    <property type="evidence" value="ECO:0007669"/>
    <property type="project" value="TreeGrafter"/>
</dbReference>
<evidence type="ECO:0000313" key="5">
    <source>
        <dbReference type="EMBL" id="SHE83378.1"/>
    </source>
</evidence>
<protein>
    <submittedName>
        <fullName evidence="5">Predicted amino acid racemase</fullName>
    </submittedName>
</protein>
<evidence type="ECO:0000256" key="2">
    <source>
        <dbReference type="ARBA" id="ARBA00022898"/>
    </source>
</evidence>
<dbReference type="InterPro" id="IPR001608">
    <property type="entry name" value="Ala_racemase_N"/>
</dbReference>
<dbReference type="InterPro" id="IPR029066">
    <property type="entry name" value="PLP-binding_barrel"/>
</dbReference>
<evidence type="ECO:0000313" key="6">
    <source>
        <dbReference type="Proteomes" id="UP000184423"/>
    </source>
</evidence>
<keyword evidence="3" id="KW-0413">Isomerase</keyword>
<dbReference type="EMBL" id="FQVG01000019">
    <property type="protein sequence ID" value="SHE83378.1"/>
    <property type="molecule type" value="Genomic_DNA"/>
</dbReference>
<keyword evidence="2" id="KW-0663">Pyridoxal phosphate</keyword>
<dbReference type="InterPro" id="IPR000821">
    <property type="entry name" value="Ala_racemase"/>
</dbReference>
<feature type="domain" description="Alanine racemase N-terminal" evidence="4">
    <location>
        <begin position="7"/>
        <end position="218"/>
    </location>
</feature>
<dbReference type="CDD" id="cd06815">
    <property type="entry name" value="PLPDE_III_AR_like_1"/>
    <property type="match status" value="1"/>
</dbReference>
<dbReference type="PANTHER" id="PTHR30511">
    <property type="entry name" value="ALANINE RACEMASE"/>
    <property type="match status" value="1"/>
</dbReference>
<comment type="cofactor">
    <cofactor evidence="1">
        <name>pyridoxal 5'-phosphate</name>
        <dbReference type="ChEBI" id="CHEBI:597326"/>
    </cofactor>
</comment>
<dbReference type="AlphaFoldDB" id="A0A1M4WQ91"/>
<dbReference type="Pfam" id="PF01168">
    <property type="entry name" value="Ala_racemase_N"/>
    <property type="match status" value="1"/>
</dbReference>
<dbReference type="PANTHER" id="PTHR30511:SF3">
    <property type="entry name" value="LYSINE RACEMASE"/>
    <property type="match status" value="1"/>
</dbReference>
<dbReference type="Gene3D" id="3.20.20.10">
    <property type="entry name" value="Alanine racemase"/>
    <property type="match status" value="1"/>
</dbReference>
<sequence length="352" mass="39371">MYPQIVIDINKYKQNIKYLVDRCTNRGVKVWIVTKSFCAYPDIVSHLVDCGIDGLADSRIQNLKKMKDIRVKKILLRIPMIDEAEDVVLWSDYSLNSEIDTIRALGEKAKKIGKRHRVIIMLDMGDLREGVWPDDIDDFIKEVLKVDGVEIKGFGTNLTCYGGVIPDENNLGRLTSIAQDMANKYSLDIEYISGGNSSSYYLLEDGRLPNGINNLRLGEVAILGRETAFGKKIDSLSDDTFILKAEIVEIKKKPSVPIGNIGMDAFGNKPHYEDRGIIKRAIVAIGRQDINPEGLTPLDKNIDILGASSDHTILDVTRSNINYKVGDVVEFKLDYGSLLKAMTSEYVNKVVI</sequence>